<name>A0A1H4B8B1_9BACT</name>
<evidence type="ECO:0000313" key="4">
    <source>
        <dbReference type="Proteomes" id="UP000199409"/>
    </source>
</evidence>
<dbReference type="OrthoDB" id="9790390at2"/>
<sequence>MKKIILITLSVFLLATTVMANNLPKLIDIGADKCIPCIKMAPILEQLKDDFSGQMEVEFIDAWKNRNAAASYGIRMIPTQIFFAANGDELYRHTGFYSRDEILDKWQELGYQFTGHN</sequence>
<feature type="domain" description="Thioredoxin" evidence="2">
    <location>
        <begin position="3"/>
        <end position="111"/>
    </location>
</feature>
<dbReference type="PANTHER" id="PTHR45663">
    <property type="entry name" value="GEO12009P1"/>
    <property type="match status" value="1"/>
</dbReference>
<dbReference type="SUPFAM" id="SSF52833">
    <property type="entry name" value="Thioredoxin-like"/>
    <property type="match status" value="1"/>
</dbReference>
<feature type="chain" id="PRO_5011639122" evidence="1">
    <location>
        <begin position="21"/>
        <end position="117"/>
    </location>
</feature>
<keyword evidence="4" id="KW-1185">Reference proteome</keyword>
<dbReference type="PANTHER" id="PTHR45663:SF11">
    <property type="entry name" value="GEO12009P1"/>
    <property type="match status" value="1"/>
</dbReference>
<protein>
    <submittedName>
        <fullName evidence="3">Thioredoxin 1</fullName>
    </submittedName>
</protein>
<proteinExistence type="predicted"/>
<evidence type="ECO:0000313" key="3">
    <source>
        <dbReference type="EMBL" id="SEA44403.1"/>
    </source>
</evidence>
<dbReference type="PROSITE" id="PS51352">
    <property type="entry name" value="THIOREDOXIN_2"/>
    <property type="match status" value="1"/>
</dbReference>
<dbReference type="Pfam" id="PF00085">
    <property type="entry name" value="Thioredoxin"/>
    <property type="match status" value="1"/>
</dbReference>
<organism evidence="3 4">
    <name type="scientific">Desulfuromusa kysingii</name>
    <dbReference type="NCBI Taxonomy" id="37625"/>
    <lineage>
        <taxon>Bacteria</taxon>
        <taxon>Pseudomonadati</taxon>
        <taxon>Thermodesulfobacteriota</taxon>
        <taxon>Desulfuromonadia</taxon>
        <taxon>Desulfuromonadales</taxon>
        <taxon>Geopsychrobacteraceae</taxon>
        <taxon>Desulfuromusa</taxon>
    </lineage>
</organism>
<evidence type="ECO:0000259" key="2">
    <source>
        <dbReference type="PROSITE" id="PS51352"/>
    </source>
</evidence>
<dbReference type="AlphaFoldDB" id="A0A1H4B8B1"/>
<dbReference type="RefSeq" id="WP_092347848.1">
    <property type="nucleotide sequence ID" value="NZ_FNQN01000006.1"/>
</dbReference>
<dbReference type="CDD" id="cd02947">
    <property type="entry name" value="TRX_family"/>
    <property type="match status" value="1"/>
</dbReference>
<keyword evidence="1" id="KW-0732">Signal</keyword>
<reference evidence="3 4" key="1">
    <citation type="submission" date="2016-10" db="EMBL/GenBank/DDBJ databases">
        <authorList>
            <person name="de Groot N.N."/>
        </authorList>
    </citation>
    <scope>NUCLEOTIDE SEQUENCE [LARGE SCALE GENOMIC DNA]</scope>
    <source>
        <strain evidence="3 4">DSM 7343</strain>
    </source>
</reference>
<dbReference type="EMBL" id="FNQN01000006">
    <property type="protein sequence ID" value="SEA44403.1"/>
    <property type="molecule type" value="Genomic_DNA"/>
</dbReference>
<dbReference type="GO" id="GO:0045454">
    <property type="term" value="P:cell redox homeostasis"/>
    <property type="evidence" value="ECO:0007669"/>
    <property type="project" value="TreeGrafter"/>
</dbReference>
<feature type="signal peptide" evidence="1">
    <location>
        <begin position="1"/>
        <end position="20"/>
    </location>
</feature>
<accession>A0A1H4B8B1</accession>
<dbReference type="InterPro" id="IPR013766">
    <property type="entry name" value="Thioredoxin_domain"/>
</dbReference>
<dbReference type="GO" id="GO:0015035">
    <property type="term" value="F:protein-disulfide reductase activity"/>
    <property type="evidence" value="ECO:0007669"/>
    <property type="project" value="TreeGrafter"/>
</dbReference>
<dbReference type="STRING" id="37625.SAMN05660420_02074"/>
<dbReference type="Proteomes" id="UP000199409">
    <property type="component" value="Unassembled WGS sequence"/>
</dbReference>
<dbReference type="Gene3D" id="3.40.30.10">
    <property type="entry name" value="Glutaredoxin"/>
    <property type="match status" value="1"/>
</dbReference>
<dbReference type="InterPro" id="IPR036249">
    <property type="entry name" value="Thioredoxin-like_sf"/>
</dbReference>
<evidence type="ECO:0000256" key="1">
    <source>
        <dbReference type="SAM" id="SignalP"/>
    </source>
</evidence>
<dbReference type="GO" id="GO:0005829">
    <property type="term" value="C:cytosol"/>
    <property type="evidence" value="ECO:0007669"/>
    <property type="project" value="TreeGrafter"/>
</dbReference>
<gene>
    <name evidence="3" type="ORF">SAMN05660420_02074</name>
</gene>